<protein>
    <submittedName>
        <fullName evidence="2">Uncharacterized protein</fullName>
    </submittedName>
</protein>
<proteinExistence type="predicted"/>
<organism evidence="2 3">
    <name type="scientific">Rotaria magnacalcarata</name>
    <dbReference type="NCBI Taxonomy" id="392030"/>
    <lineage>
        <taxon>Eukaryota</taxon>
        <taxon>Metazoa</taxon>
        <taxon>Spiralia</taxon>
        <taxon>Gnathifera</taxon>
        <taxon>Rotifera</taxon>
        <taxon>Eurotatoria</taxon>
        <taxon>Bdelloidea</taxon>
        <taxon>Philodinida</taxon>
        <taxon>Philodinidae</taxon>
        <taxon>Rotaria</taxon>
    </lineage>
</organism>
<dbReference type="Proteomes" id="UP000681720">
    <property type="component" value="Unassembled WGS sequence"/>
</dbReference>
<evidence type="ECO:0000313" key="1">
    <source>
        <dbReference type="EMBL" id="CAF4754430.1"/>
    </source>
</evidence>
<reference evidence="2" key="1">
    <citation type="submission" date="2021-02" db="EMBL/GenBank/DDBJ databases">
        <authorList>
            <person name="Nowell W R."/>
        </authorList>
    </citation>
    <scope>NUCLEOTIDE SEQUENCE</scope>
</reference>
<feature type="non-terminal residue" evidence="2">
    <location>
        <position position="44"/>
    </location>
</feature>
<name>A0A8S3CID6_9BILA</name>
<dbReference type="Proteomes" id="UP000681967">
    <property type="component" value="Unassembled WGS sequence"/>
</dbReference>
<gene>
    <name evidence="1" type="ORF">BYL167_LOCUS46238</name>
    <name evidence="2" type="ORF">GIL414_LOCUS52609</name>
</gene>
<dbReference type="EMBL" id="CAJOBJ010180710">
    <property type="protein sequence ID" value="CAF4917002.1"/>
    <property type="molecule type" value="Genomic_DNA"/>
</dbReference>
<evidence type="ECO:0000313" key="2">
    <source>
        <dbReference type="EMBL" id="CAF4917002.1"/>
    </source>
</evidence>
<dbReference type="AlphaFoldDB" id="A0A8S3CID6"/>
<sequence length="44" mass="5042">MKYSNDCRRISQLIINNRDSISILDSSSVDPLKPYKDLLVDMAI</sequence>
<comment type="caution">
    <text evidence="2">The sequence shown here is derived from an EMBL/GenBank/DDBJ whole genome shotgun (WGS) entry which is preliminary data.</text>
</comment>
<accession>A0A8S3CID6</accession>
<dbReference type="EMBL" id="CAJOBH010130400">
    <property type="protein sequence ID" value="CAF4754430.1"/>
    <property type="molecule type" value="Genomic_DNA"/>
</dbReference>
<evidence type="ECO:0000313" key="3">
    <source>
        <dbReference type="Proteomes" id="UP000681720"/>
    </source>
</evidence>